<accession>A0A8K0RF36</accession>
<sequence length="191" mass="21267">MLVVPKAKETKLSQLQQSMIGMALPLLDNNGHVPFDESGHVPPNGVGHVPLDDWTLHDVDAILDEWIRTAAMEPDLPSLQKDEMKKGRAAGVQKFYQGRPKCKCCVNWVEKPPQQVPDDAQEKYDGVAIQVYHNQDHSKKTVGNLHTVSPGWVVFQSPVILQVLEPLFKKFGGVDALQGKITLVPPFQDLF</sequence>
<keyword evidence="2" id="KW-1185">Reference proteome</keyword>
<dbReference type="EMBL" id="JAGMVJ010000004">
    <property type="protein sequence ID" value="KAH7091305.1"/>
    <property type="molecule type" value="Genomic_DNA"/>
</dbReference>
<dbReference type="Proteomes" id="UP000813461">
    <property type="component" value="Unassembled WGS sequence"/>
</dbReference>
<dbReference type="OrthoDB" id="10042665at2759"/>
<evidence type="ECO:0000313" key="1">
    <source>
        <dbReference type="EMBL" id="KAH7091305.1"/>
    </source>
</evidence>
<protein>
    <submittedName>
        <fullName evidence="1">Uncharacterized protein</fullName>
    </submittedName>
</protein>
<feature type="non-terminal residue" evidence="1">
    <location>
        <position position="191"/>
    </location>
</feature>
<name>A0A8K0RF36_9PLEO</name>
<dbReference type="AlphaFoldDB" id="A0A8K0RF36"/>
<evidence type="ECO:0000313" key="2">
    <source>
        <dbReference type="Proteomes" id="UP000813461"/>
    </source>
</evidence>
<reference evidence="1" key="1">
    <citation type="journal article" date="2021" name="Nat. Commun.">
        <title>Genetic determinants of endophytism in the Arabidopsis root mycobiome.</title>
        <authorList>
            <person name="Mesny F."/>
            <person name="Miyauchi S."/>
            <person name="Thiergart T."/>
            <person name="Pickel B."/>
            <person name="Atanasova L."/>
            <person name="Karlsson M."/>
            <person name="Huettel B."/>
            <person name="Barry K.W."/>
            <person name="Haridas S."/>
            <person name="Chen C."/>
            <person name="Bauer D."/>
            <person name="Andreopoulos W."/>
            <person name="Pangilinan J."/>
            <person name="LaButti K."/>
            <person name="Riley R."/>
            <person name="Lipzen A."/>
            <person name="Clum A."/>
            <person name="Drula E."/>
            <person name="Henrissat B."/>
            <person name="Kohler A."/>
            <person name="Grigoriev I.V."/>
            <person name="Martin F.M."/>
            <person name="Hacquard S."/>
        </authorList>
    </citation>
    <scope>NUCLEOTIDE SEQUENCE</scope>
    <source>
        <strain evidence="1">MPI-SDFR-AT-0120</strain>
    </source>
</reference>
<organism evidence="1 2">
    <name type="scientific">Paraphoma chrysanthemicola</name>
    <dbReference type="NCBI Taxonomy" id="798071"/>
    <lineage>
        <taxon>Eukaryota</taxon>
        <taxon>Fungi</taxon>
        <taxon>Dikarya</taxon>
        <taxon>Ascomycota</taxon>
        <taxon>Pezizomycotina</taxon>
        <taxon>Dothideomycetes</taxon>
        <taxon>Pleosporomycetidae</taxon>
        <taxon>Pleosporales</taxon>
        <taxon>Pleosporineae</taxon>
        <taxon>Phaeosphaeriaceae</taxon>
        <taxon>Paraphoma</taxon>
    </lineage>
</organism>
<proteinExistence type="predicted"/>
<comment type="caution">
    <text evidence="1">The sequence shown here is derived from an EMBL/GenBank/DDBJ whole genome shotgun (WGS) entry which is preliminary data.</text>
</comment>
<gene>
    <name evidence="1" type="ORF">FB567DRAFT_436088</name>
</gene>